<dbReference type="AlphaFoldDB" id="A0A1I6IB38"/>
<dbReference type="PANTHER" id="PTHR30336">
    <property type="entry name" value="INNER MEMBRANE PROTEIN, PROBABLE PERMEASE"/>
    <property type="match status" value="1"/>
</dbReference>
<evidence type="ECO:0000259" key="1">
    <source>
        <dbReference type="Pfam" id="PF02698"/>
    </source>
</evidence>
<proteinExistence type="predicted"/>
<evidence type="ECO:0000313" key="2">
    <source>
        <dbReference type="EMBL" id="SFR64025.1"/>
    </source>
</evidence>
<protein>
    <submittedName>
        <fullName evidence="2">DUF218 domain-containing protein</fullName>
    </submittedName>
</protein>
<evidence type="ECO:0000313" key="3">
    <source>
        <dbReference type="Proteomes" id="UP000243250"/>
    </source>
</evidence>
<dbReference type="InterPro" id="IPR003848">
    <property type="entry name" value="DUF218"/>
</dbReference>
<dbReference type="InterPro" id="IPR051599">
    <property type="entry name" value="Cell_Envelope_Assoc"/>
</dbReference>
<feature type="domain" description="DUF218" evidence="1">
    <location>
        <begin position="2"/>
        <end position="130"/>
    </location>
</feature>
<reference evidence="3" key="1">
    <citation type="submission" date="2016-10" db="EMBL/GenBank/DDBJ databases">
        <authorList>
            <person name="Varghese N."/>
            <person name="Submissions S."/>
        </authorList>
    </citation>
    <scope>NUCLEOTIDE SEQUENCE [LARGE SCALE GENOMIC DNA]</scope>
    <source>
        <strain evidence="3">CGMCC 1.8711</strain>
    </source>
</reference>
<dbReference type="PANTHER" id="PTHR30336:SF20">
    <property type="entry name" value="DUF218 DOMAIN-CONTAINING PROTEIN"/>
    <property type="match status" value="1"/>
</dbReference>
<name>A0A1I6IB38_9EURY</name>
<dbReference type="RefSeq" id="WP_089882404.1">
    <property type="nucleotide sequence ID" value="NZ_FOYS01000005.1"/>
</dbReference>
<dbReference type="Proteomes" id="UP000243250">
    <property type="component" value="Unassembled WGS sequence"/>
</dbReference>
<dbReference type="STRING" id="555875.SAMN04488124_2989"/>
<accession>A0A1I6IB38</accession>
<sequence length="188" mass="21075">MIVVVLGHRLESNHIHDRLRRRVEMGMKAFDVTDASHLVFTGAQTNPEVERTECGVMGDYAVRRGVDPDRILLDPSAYDTIGNAYFTRVLVDDVGLDVRDVAVVTDDFHARRSQYAFEQCFGRGVAVDTTYAVETDTPVDSHGTRSKLAQTESFFESITPGDIEAIQHRLHTDHDCYEFPEAVETVSV</sequence>
<gene>
    <name evidence="2" type="ORF">SAMN04488124_2989</name>
</gene>
<organism evidence="2 3">
    <name type="scientific">Halogeometricum limi</name>
    <dbReference type="NCBI Taxonomy" id="555875"/>
    <lineage>
        <taxon>Archaea</taxon>
        <taxon>Methanobacteriati</taxon>
        <taxon>Methanobacteriota</taxon>
        <taxon>Stenosarchaea group</taxon>
        <taxon>Halobacteria</taxon>
        <taxon>Halobacteriales</taxon>
        <taxon>Haloferacaceae</taxon>
        <taxon>Halogeometricum</taxon>
    </lineage>
</organism>
<dbReference type="OrthoDB" id="299909at2157"/>
<dbReference type="GO" id="GO:0005886">
    <property type="term" value="C:plasma membrane"/>
    <property type="evidence" value="ECO:0007669"/>
    <property type="project" value="TreeGrafter"/>
</dbReference>
<dbReference type="CDD" id="cd06259">
    <property type="entry name" value="YdcF-like"/>
    <property type="match status" value="1"/>
</dbReference>
<dbReference type="EMBL" id="FOYS01000005">
    <property type="protein sequence ID" value="SFR64025.1"/>
    <property type="molecule type" value="Genomic_DNA"/>
</dbReference>
<keyword evidence="3" id="KW-1185">Reference proteome</keyword>
<dbReference type="InterPro" id="IPR014729">
    <property type="entry name" value="Rossmann-like_a/b/a_fold"/>
</dbReference>
<dbReference type="Gene3D" id="3.40.50.620">
    <property type="entry name" value="HUPs"/>
    <property type="match status" value="1"/>
</dbReference>
<dbReference type="Pfam" id="PF02698">
    <property type="entry name" value="DUF218"/>
    <property type="match status" value="1"/>
</dbReference>